<name>A0AAD6VFI0_9AGAR</name>
<evidence type="ECO:0000313" key="3">
    <source>
        <dbReference type="Proteomes" id="UP001219525"/>
    </source>
</evidence>
<gene>
    <name evidence="2" type="ORF">GGX14DRAFT_565702</name>
</gene>
<reference evidence="2" key="1">
    <citation type="submission" date="2023-03" db="EMBL/GenBank/DDBJ databases">
        <title>Massive genome expansion in bonnet fungi (Mycena s.s.) driven by repeated elements and novel gene families across ecological guilds.</title>
        <authorList>
            <consortium name="Lawrence Berkeley National Laboratory"/>
            <person name="Harder C.B."/>
            <person name="Miyauchi S."/>
            <person name="Viragh M."/>
            <person name="Kuo A."/>
            <person name="Thoen E."/>
            <person name="Andreopoulos B."/>
            <person name="Lu D."/>
            <person name="Skrede I."/>
            <person name="Drula E."/>
            <person name="Henrissat B."/>
            <person name="Morin E."/>
            <person name="Kohler A."/>
            <person name="Barry K."/>
            <person name="LaButti K."/>
            <person name="Morin E."/>
            <person name="Salamov A."/>
            <person name="Lipzen A."/>
            <person name="Mereny Z."/>
            <person name="Hegedus B."/>
            <person name="Baldrian P."/>
            <person name="Stursova M."/>
            <person name="Weitz H."/>
            <person name="Taylor A."/>
            <person name="Grigoriev I.V."/>
            <person name="Nagy L.G."/>
            <person name="Martin F."/>
            <person name="Kauserud H."/>
        </authorList>
    </citation>
    <scope>NUCLEOTIDE SEQUENCE</scope>
    <source>
        <strain evidence="2">9144</strain>
    </source>
</reference>
<dbReference type="AlphaFoldDB" id="A0AAD6VFI0"/>
<sequence>MEIGQVPIWKQCSLPCAELLQLVVDVVNTSSHYEPPKKRPKKQPKAEKSDDEKEDGTVPLKACLYVKWPLPPTVPARGHSKGKPMQEYLEKGPYKFSSGDDFNTFLTLIARLLLCPKSNIAVDTLKAKPDHPGNAKTMKMNTETGYETIMEKVVALKPHQRIMHVYMVPLLKPIDVTPFWDTGVKKEEPSFDYSKLDVLDIDSILEKVRSFNASVETQKAEWYNKGNFPLIDTSKCIFYDTAGNHYFDLNQSRIAIWAKAIMRIHLADGKTDVTTPPWDSRFFDDNQKMQYTGLHPMDVASNAWAVVHTAT</sequence>
<protein>
    <submittedName>
        <fullName evidence="2">Uncharacterized protein</fullName>
    </submittedName>
</protein>
<evidence type="ECO:0000313" key="2">
    <source>
        <dbReference type="EMBL" id="KAJ7210491.1"/>
    </source>
</evidence>
<accession>A0AAD6VFI0</accession>
<organism evidence="2 3">
    <name type="scientific">Mycena pura</name>
    <dbReference type="NCBI Taxonomy" id="153505"/>
    <lineage>
        <taxon>Eukaryota</taxon>
        <taxon>Fungi</taxon>
        <taxon>Dikarya</taxon>
        <taxon>Basidiomycota</taxon>
        <taxon>Agaricomycotina</taxon>
        <taxon>Agaricomycetes</taxon>
        <taxon>Agaricomycetidae</taxon>
        <taxon>Agaricales</taxon>
        <taxon>Marasmiineae</taxon>
        <taxon>Mycenaceae</taxon>
        <taxon>Mycena</taxon>
    </lineage>
</organism>
<dbReference type="Proteomes" id="UP001219525">
    <property type="component" value="Unassembled WGS sequence"/>
</dbReference>
<feature type="region of interest" description="Disordered" evidence="1">
    <location>
        <begin position="31"/>
        <end position="56"/>
    </location>
</feature>
<evidence type="ECO:0000256" key="1">
    <source>
        <dbReference type="SAM" id="MobiDB-lite"/>
    </source>
</evidence>
<proteinExistence type="predicted"/>
<comment type="caution">
    <text evidence="2">The sequence shown here is derived from an EMBL/GenBank/DDBJ whole genome shotgun (WGS) entry which is preliminary data.</text>
</comment>
<dbReference type="EMBL" id="JARJCW010000028">
    <property type="protein sequence ID" value="KAJ7210491.1"/>
    <property type="molecule type" value="Genomic_DNA"/>
</dbReference>
<keyword evidence="3" id="KW-1185">Reference proteome</keyword>